<keyword evidence="2" id="KW-0720">Serine protease</keyword>
<dbReference type="InterPro" id="IPR018114">
    <property type="entry name" value="TRYPSIN_HIS"/>
</dbReference>
<accession>A0ABN8B0B9</accession>
<feature type="signal peptide" evidence="3">
    <location>
        <begin position="1"/>
        <end position="22"/>
    </location>
</feature>
<dbReference type="PROSITE" id="PS00134">
    <property type="entry name" value="TRYPSIN_HIS"/>
    <property type="match status" value="1"/>
</dbReference>
<dbReference type="EMBL" id="OU963906">
    <property type="protein sequence ID" value="CAH0399118.1"/>
    <property type="molecule type" value="Genomic_DNA"/>
</dbReference>
<dbReference type="PANTHER" id="PTHR24253">
    <property type="entry name" value="TRANSMEMBRANE PROTEASE SERINE"/>
    <property type="match status" value="1"/>
</dbReference>
<dbReference type="Proteomes" id="UP001153292">
    <property type="component" value="Chromosome 13"/>
</dbReference>
<dbReference type="PROSITE" id="PS50240">
    <property type="entry name" value="TRYPSIN_DOM"/>
    <property type="match status" value="2"/>
</dbReference>
<feature type="domain" description="Peptidase S1" evidence="4">
    <location>
        <begin position="273"/>
        <end position="503"/>
    </location>
</feature>
<gene>
    <name evidence="5" type="ORF">CHILSU_LOCUS2249</name>
</gene>
<evidence type="ECO:0000259" key="4">
    <source>
        <dbReference type="PROSITE" id="PS50240"/>
    </source>
</evidence>
<dbReference type="Pfam" id="PF00089">
    <property type="entry name" value="Trypsin"/>
    <property type="match status" value="2"/>
</dbReference>
<dbReference type="PRINTS" id="PR00722">
    <property type="entry name" value="CHYMOTRYPSIN"/>
</dbReference>
<dbReference type="SMART" id="SM00020">
    <property type="entry name" value="Tryp_SPc"/>
    <property type="match status" value="2"/>
</dbReference>
<reference evidence="5" key="1">
    <citation type="submission" date="2021-12" db="EMBL/GenBank/DDBJ databases">
        <authorList>
            <person name="King R."/>
        </authorList>
    </citation>
    <scope>NUCLEOTIDE SEQUENCE</scope>
</reference>
<organism evidence="5 6">
    <name type="scientific">Chilo suppressalis</name>
    <name type="common">Asiatic rice borer moth</name>
    <dbReference type="NCBI Taxonomy" id="168631"/>
    <lineage>
        <taxon>Eukaryota</taxon>
        <taxon>Metazoa</taxon>
        <taxon>Ecdysozoa</taxon>
        <taxon>Arthropoda</taxon>
        <taxon>Hexapoda</taxon>
        <taxon>Insecta</taxon>
        <taxon>Pterygota</taxon>
        <taxon>Neoptera</taxon>
        <taxon>Endopterygota</taxon>
        <taxon>Lepidoptera</taxon>
        <taxon>Glossata</taxon>
        <taxon>Ditrysia</taxon>
        <taxon>Pyraloidea</taxon>
        <taxon>Crambidae</taxon>
        <taxon>Crambinae</taxon>
        <taxon>Chilo</taxon>
    </lineage>
</organism>
<evidence type="ECO:0000313" key="6">
    <source>
        <dbReference type="Proteomes" id="UP001153292"/>
    </source>
</evidence>
<keyword evidence="3" id="KW-0732">Signal</keyword>
<dbReference type="InterPro" id="IPR001254">
    <property type="entry name" value="Trypsin_dom"/>
</dbReference>
<dbReference type="InterPro" id="IPR009003">
    <property type="entry name" value="Peptidase_S1_PA"/>
</dbReference>
<dbReference type="SUPFAM" id="SSF50494">
    <property type="entry name" value="Trypsin-like serine proteases"/>
    <property type="match status" value="2"/>
</dbReference>
<dbReference type="InterPro" id="IPR033116">
    <property type="entry name" value="TRYPSIN_SER"/>
</dbReference>
<dbReference type="InterPro" id="IPR043504">
    <property type="entry name" value="Peptidase_S1_PA_chymotrypsin"/>
</dbReference>
<evidence type="ECO:0000256" key="3">
    <source>
        <dbReference type="SAM" id="SignalP"/>
    </source>
</evidence>
<evidence type="ECO:0000313" key="5">
    <source>
        <dbReference type="EMBL" id="CAH0399118.1"/>
    </source>
</evidence>
<dbReference type="Gene3D" id="2.40.10.10">
    <property type="entry name" value="Trypsin-like serine proteases"/>
    <property type="match status" value="2"/>
</dbReference>
<keyword evidence="2" id="KW-0645">Protease</keyword>
<feature type="domain" description="Peptidase S1" evidence="4">
    <location>
        <begin position="41"/>
        <end position="259"/>
    </location>
</feature>
<dbReference type="PANTHER" id="PTHR24253:SF153">
    <property type="entry name" value="SERINE PROTEASE HEPSIN"/>
    <property type="match status" value="1"/>
</dbReference>
<dbReference type="PROSITE" id="PS00135">
    <property type="entry name" value="TRYPSIN_SER"/>
    <property type="match status" value="1"/>
</dbReference>
<keyword evidence="6" id="KW-1185">Reference proteome</keyword>
<proteinExistence type="predicted"/>
<keyword evidence="1" id="KW-1015">Disulfide bond</keyword>
<dbReference type="CDD" id="cd00190">
    <property type="entry name" value="Tryp_SPc"/>
    <property type="match status" value="2"/>
</dbReference>
<evidence type="ECO:0000256" key="2">
    <source>
        <dbReference type="RuleBase" id="RU363034"/>
    </source>
</evidence>
<dbReference type="InterPro" id="IPR001314">
    <property type="entry name" value="Peptidase_S1A"/>
</dbReference>
<feature type="chain" id="PRO_5045472435" description="Peptidase S1 domain-containing protein" evidence="3">
    <location>
        <begin position="23"/>
        <end position="510"/>
    </location>
</feature>
<keyword evidence="2" id="KW-0378">Hydrolase</keyword>
<protein>
    <recommendedName>
        <fullName evidence="4">Peptidase S1 domain-containing protein</fullName>
    </recommendedName>
</protein>
<evidence type="ECO:0000256" key="1">
    <source>
        <dbReference type="ARBA" id="ARBA00023157"/>
    </source>
</evidence>
<name>A0ABN8B0B9_CHISP</name>
<sequence>MKQSWIALFPLSILITFISTAAEQKVNKSCECGIAGKNRRIVGGTTVQPHEYPWLVSLMLGPKLHCGGAIITDLHVLTAGHCITFGVNFRDLTVYVGMHDRLENSFITLRVASGIKHPSFTSNAVRDINDIAVLTLNKKLKFTDKVRPICLPTEAMDFKNVGLTVAGWGKTRQGALTSSRYLLETKVQIVDSDKCRKSSIYRDNLVPDTMMCAYSLGKDACQGDSGGPLFATHRMTHNKKWYQVGIVSWGIDCAMPDYPECGRPSDTVVSMRIVGGRRTAPHSYPWTVAILKHNRMHCGGAIITNKHVLSAGHCFKWDNYKIMEVLVGLDNLDKLKDVAHRNISKVVIHEGFTSTAVRDENDIALATLDEPVEFSTTILPICLPKPGEDFSSKVGTIVGWGRIGVEKSSSKVLMKALLRILTDEECMQSQLKEHLKPTMMCAFSKGKDGCQGDSGGPFIVFENDFRYVLAGVVSWGIGCADPRYPGVYTKVSHYIDWIKKHSKDGLTCDS</sequence>